<feature type="transmembrane region" description="Helical" evidence="2">
    <location>
        <begin position="124"/>
        <end position="144"/>
    </location>
</feature>
<evidence type="ECO:0000313" key="4">
    <source>
        <dbReference type="Proteomes" id="UP000623129"/>
    </source>
</evidence>
<gene>
    <name evidence="3" type="ORF">FCM35_KLT20661</name>
</gene>
<accession>A0A833RJW7</accession>
<dbReference type="EMBL" id="SWLB01000008">
    <property type="protein sequence ID" value="KAF3336154.1"/>
    <property type="molecule type" value="Genomic_DNA"/>
</dbReference>
<protein>
    <recommendedName>
        <fullName evidence="5">DUF4079 domain-containing protein</fullName>
    </recommendedName>
</protein>
<evidence type="ECO:0000256" key="1">
    <source>
        <dbReference type="SAM" id="MobiDB-lite"/>
    </source>
</evidence>
<evidence type="ECO:0000256" key="2">
    <source>
        <dbReference type="SAM" id="Phobius"/>
    </source>
</evidence>
<evidence type="ECO:0000313" key="3">
    <source>
        <dbReference type="EMBL" id="KAF3336154.1"/>
    </source>
</evidence>
<dbReference type="PANTHER" id="PTHR34679:SF2">
    <property type="entry name" value="OS02G0122500 PROTEIN"/>
    <property type="match status" value="1"/>
</dbReference>
<dbReference type="AlphaFoldDB" id="A0A833RJW7"/>
<reference evidence="3" key="1">
    <citation type="submission" date="2020-01" db="EMBL/GenBank/DDBJ databases">
        <title>Genome sequence of Kobresia littledalei, the first chromosome-level genome in the family Cyperaceae.</title>
        <authorList>
            <person name="Qu G."/>
        </authorList>
    </citation>
    <scope>NUCLEOTIDE SEQUENCE</scope>
    <source>
        <strain evidence="3">C.B.Clarke</strain>
        <tissue evidence="3">Leaf</tissue>
    </source>
</reference>
<dbReference type="GO" id="GO:0009534">
    <property type="term" value="C:chloroplast thylakoid"/>
    <property type="evidence" value="ECO:0007669"/>
    <property type="project" value="TreeGrafter"/>
</dbReference>
<name>A0A833RJW7_9POAL</name>
<dbReference type="PANTHER" id="PTHR34679">
    <property type="match status" value="1"/>
</dbReference>
<dbReference type="InterPro" id="IPR025067">
    <property type="entry name" value="DUF4079"/>
</dbReference>
<evidence type="ECO:0008006" key="5">
    <source>
        <dbReference type="Google" id="ProtNLM"/>
    </source>
</evidence>
<keyword evidence="2" id="KW-0812">Transmembrane</keyword>
<sequence length="187" mass="20451">MGSLFVYTLWAGYLGWQWRRVRTIQDEINELKKQVKAPAKEAAPVTAGGGSNTPAPPPPSPEVSAVEAKIQQLTEERKELLKGSYRDRHFNAGSILLGFGVFESVGGGLNTWLRTGKLFPGPHLFAGAGITVLWALAAALVPAMQKGNETARNLHIALNALNVILFIWQIPTGFDIVLKVFEFTTWP</sequence>
<feature type="region of interest" description="Disordered" evidence="1">
    <location>
        <begin position="39"/>
        <end position="63"/>
    </location>
</feature>
<comment type="caution">
    <text evidence="3">The sequence shown here is derived from an EMBL/GenBank/DDBJ whole genome shotgun (WGS) entry which is preliminary data.</text>
</comment>
<keyword evidence="2" id="KW-0472">Membrane</keyword>
<feature type="transmembrane region" description="Helical" evidence="2">
    <location>
        <begin position="156"/>
        <end position="178"/>
    </location>
</feature>
<dbReference type="OrthoDB" id="4914at2759"/>
<proteinExistence type="predicted"/>
<keyword evidence="4" id="KW-1185">Reference proteome</keyword>
<keyword evidence="2" id="KW-1133">Transmembrane helix</keyword>
<organism evidence="3 4">
    <name type="scientific">Carex littledalei</name>
    <dbReference type="NCBI Taxonomy" id="544730"/>
    <lineage>
        <taxon>Eukaryota</taxon>
        <taxon>Viridiplantae</taxon>
        <taxon>Streptophyta</taxon>
        <taxon>Embryophyta</taxon>
        <taxon>Tracheophyta</taxon>
        <taxon>Spermatophyta</taxon>
        <taxon>Magnoliopsida</taxon>
        <taxon>Liliopsida</taxon>
        <taxon>Poales</taxon>
        <taxon>Cyperaceae</taxon>
        <taxon>Cyperoideae</taxon>
        <taxon>Cariceae</taxon>
        <taxon>Carex</taxon>
        <taxon>Carex subgen. Euthyceras</taxon>
    </lineage>
</organism>
<dbReference type="Pfam" id="PF13301">
    <property type="entry name" value="DUF4079"/>
    <property type="match status" value="1"/>
</dbReference>
<dbReference type="Proteomes" id="UP000623129">
    <property type="component" value="Unassembled WGS sequence"/>
</dbReference>
<feature type="transmembrane region" description="Helical" evidence="2">
    <location>
        <begin position="90"/>
        <end position="112"/>
    </location>
</feature>